<keyword evidence="1" id="KW-0812">Transmembrane</keyword>
<feature type="domain" description="N-acetyltransferase" evidence="2">
    <location>
        <begin position="7"/>
        <end position="215"/>
    </location>
</feature>
<evidence type="ECO:0000313" key="3">
    <source>
        <dbReference type="EMBL" id="TCD68388.1"/>
    </source>
</evidence>
<proteinExistence type="predicted"/>
<dbReference type="Proteomes" id="UP000292702">
    <property type="component" value="Unassembled WGS sequence"/>
</dbReference>
<dbReference type="PANTHER" id="PTHR42791:SF1">
    <property type="entry name" value="N-ACETYLTRANSFERASE DOMAIN-CONTAINING PROTEIN"/>
    <property type="match status" value="1"/>
</dbReference>
<dbReference type="EMBL" id="RWJN01000068">
    <property type="protein sequence ID" value="TCD68388.1"/>
    <property type="molecule type" value="Genomic_DNA"/>
</dbReference>
<dbReference type="OrthoDB" id="2744543at2759"/>
<reference evidence="3 4" key="1">
    <citation type="submission" date="2018-11" db="EMBL/GenBank/DDBJ databases">
        <title>Genome assembly of Steccherinum ochraceum LE-BIN_3174, the white-rot fungus of the Steccherinaceae family (The Residual Polyporoid clade, Polyporales, Basidiomycota).</title>
        <authorList>
            <person name="Fedorova T.V."/>
            <person name="Glazunova O.A."/>
            <person name="Landesman E.O."/>
            <person name="Moiseenko K.V."/>
            <person name="Psurtseva N.V."/>
            <person name="Savinova O.S."/>
            <person name="Shakhova N.V."/>
            <person name="Tyazhelova T.V."/>
            <person name="Vasina D.V."/>
        </authorList>
    </citation>
    <scope>NUCLEOTIDE SEQUENCE [LARGE SCALE GENOMIC DNA]</scope>
    <source>
        <strain evidence="3 4">LE-BIN_3174</strain>
    </source>
</reference>
<evidence type="ECO:0000259" key="2">
    <source>
        <dbReference type="PROSITE" id="PS51186"/>
    </source>
</evidence>
<name>A0A4R0RWL3_9APHY</name>
<protein>
    <recommendedName>
        <fullName evidence="2">N-acetyltransferase domain-containing protein</fullName>
    </recommendedName>
</protein>
<dbReference type="GO" id="GO:0016747">
    <property type="term" value="F:acyltransferase activity, transferring groups other than amino-acyl groups"/>
    <property type="evidence" value="ECO:0007669"/>
    <property type="project" value="InterPro"/>
</dbReference>
<sequence length="215" mass="23627">MVFDFEIRHWHLTHPTDDELNAIASILTAGFSTSPITILGSGGRKENEHTFHKVCAAGAAAGAYLFVAVLHGTNDIIGCVFFYPPGKAIMGDELQRAQGFDQYLAESLTEEQRDAFIQFEVKYGSLGDAVLPPGEKDRVWSVNSLAVAELYRKNGVARALLEAGEALAKADRSKVVFEAETDDTLKMYVHLGYTFVKTVLLDDVICHVIVKDFTV</sequence>
<keyword evidence="1" id="KW-0472">Membrane</keyword>
<dbReference type="Pfam" id="PF00583">
    <property type="entry name" value="Acetyltransf_1"/>
    <property type="match status" value="1"/>
</dbReference>
<dbReference type="STRING" id="92696.A0A4R0RWL3"/>
<dbReference type="CDD" id="cd04301">
    <property type="entry name" value="NAT_SF"/>
    <property type="match status" value="1"/>
</dbReference>
<feature type="transmembrane region" description="Helical" evidence="1">
    <location>
        <begin position="20"/>
        <end position="42"/>
    </location>
</feature>
<accession>A0A4R0RWL3</accession>
<gene>
    <name evidence="3" type="ORF">EIP91_010897</name>
</gene>
<feature type="transmembrane region" description="Helical" evidence="1">
    <location>
        <begin position="54"/>
        <end position="72"/>
    </location>
</feature>
<keyword evidence="1" id="KW-1133">Transmembrane helix</keyword>
<dbReference type="AlphaFoldDB" id="A0A4R0RWL3"/>
<dbReference type="InterPro" id="IPR000182">
    <property type="entry name" value="GNAT_dom"/>
</dbReference>
<dbReference type="InterPro" id="IPR016181">
    <property type="entry name" value="Acyl_CoA_acyltransferase"/>
</dbReference>
<dbReference type="InterPro" id="IPR052523">
    <property type="entry name" value="Trichothecene_AcTrans"/>
</dbReference>
<evidence type="ECO:0000256" key="1">
    <source>
        <dbReference type="SAM" id="Phobius"/>
    </source>
</evidence>
<dbReference type="PANTHER" id="PTHR42791">
    <property type="entry name" value="GNAT FAMILY ACETYLTRANSFERASE"/>
    <property type="match status" value="1"/>
</dbReference>
<organism evidence="3 4">
    <name type="scientific">Steccherinum ochraceum</name>
    <dbReference type="NCBI Taxonomy" id="92696"/>
    <lineage>
        <taxon>Eukaryota</taxon>
        <taxon>Fungi</taxon>
        <taxon>Dikarya</taxon>
        <taxon>Basidiomycota</taxon>
        <taxon>Agaricomycotina</taxon>
        <taxon>Agaricomycetes</taxon>
        <taxon>Polyporales</taxon>
        <taxon>Steccherinaceae</taxon>
        <taxon>Steccherinum</taxon>
    </lineage>
</organism>
<dbReference type="PROSITE" id="PS51186">
    <property type="entry name" value="GNAT"/>
    <property type="match status" value="1"/>
</dbReference>
<dbReference type="SUPFAM" id="SSF55729">
    <property type="entry name" value="Acyl-CoA N-acyltransferases (Nat)"/>
    <property type="match status" value="1"/>
</dbReference>
<dbReference type="Gene3D" id="3.40.630.30">
    <property type="match status" value="1"/>
</dbReference>
<comment type="caution">
    <text evidence="3">The sequence shown here is derived from an EMBL/GenBank/DDBJ whole genome shotgun (WGS) entry which is preliminary data.</text>
</comment>
<evidence type="ECO:0000313" key="4">
    <source>
        <dbReference type="Proteomes" id="UP000292702"/>
    </source>
</evidence>
<keyword evidence="4" id="KW-1185">Reference proteome</keyword>